<feature type="domain" description="Thioredoxin" evidence="12">
    <location>
        <begin position="49"/>
        <end position="223"/>
    </location>
</feature>
<dbReference type="EMBL" id="CP139779">
    <property type="protein sequence ID" value="WQB71587.1"/>
    <property type="molecule type" value="Genomic_DNA"/>
</dbReference>
<dbReference type="PANTHER" id="PTHR42801:SF7">
    <property type="entry name" value="SLL1159 PROTEIN"/>
    <property type="match status" value="1"/>
</dbReference>
<dbReference type="CDD" id="cd02970">
    <property type="entry name" value="PRX_like2"/>
    <property type="match status" value="1"/>
</dbReference>
<evidence type="ECO:0000256" key="11">
    <source>
        <dbReference type="ARBA" id="ARBA00049091"/>
    </source>
</evidence>
<keyword evidence="14" id="KW-1185">Reference proteome</keyword>
<reference evidence="13 14" key="1">
    <citation type="submission" date="2023-06" db="EMBL/GenBank/DDBJ databases">
        <title>Rock-solubilizing bacteria, Microbacterium invictum, promotes re-establishment of vegetation in rocky wasteland by accelerating rock bio-weathering and reshaping soil bacterial community.</title>
        <authorList>
            <person name="Liu C."/>
        </authorList>
    </citation>
    <scope>NUCLEOTIDE SEQUENCE [LARGE SCALE GENOMIC DNA]</scope>
    <source>
        <strain evidence="13 14">X-18</strain>
    </source>
</reference>
<gene>
    <name evidence="13" type="ORF">T9R20_06415</name>
</gene>
<dbReference type="InterPro" id="IPR013766">
    <property type="entry name" value="Thioredoxin_domain"/>
</dbReference>
<evidence type="ECO:0000256" key="5">
    <source>
        <dbReference type="ARBA" id="ARBA00023002"/>
    </source>
</evidence>
<keyword evidence="7" id="KW-0676">Redox-active center</keyword>
<evidence type="ECO:0000256" key="6">
    <source>
        <dbReference type="ARBA" id="ARBA00023157"/>
    </source>
</evidence>
<dbReference type="PANTHER" id="PTHR42801">
    <property type="entry name" value="THIOREDOXIN-DEPENDENT PEROXIDE REDUCTASE"/>
    <property type="match status" value="1"/>
</dbReference>
<dbReference type="EC" id="1.11.1.24" evidence="2"/>
<evidence type="ECO:0000256" key="7">
    <source>
        <dbReference type="ARBA" id="ARBA00023284"/>
    </source>
</evidence>
<keyword evidence="6" id="KW-1015">Disulfide bond</keyword>
<dbReference type="Gene3D" id="3.40.30.10">
    <property type="entry name" value="Glutaredoxin"/>
    <property type="match status" value="1"/>
</dbReference>
<dbReference type="InterPro" id="IPR050924">
    <property type="entry name" value="Peroxiredoxin_BCP/PrxQ"/>
</dbReference>
<keyword evidence="4" id="KW-0049">Antioxidant</keyword>
<dbReference type="Proteomes" id="UP001324533">
    <property type="component" value="Chromosome"/>
</dbReference>
<evidence type="ECO:0000256" key="10">
    <source>
        <dbReference type="ARBA" id="ARBA00041373"/>
    </source>
</evidence>
<evidence type="ECO:0000313" key="13">
    <source>
        <dbReference type="EMBL" id="WQB71587.1"/>
    </source>
</evidence>
<evidence type="ECO:0000256" key="2">
    <source>
        <dbReference type="ARBA" id="ARBA00013017"/>
    </source>
</evidence>
<comment type="function">
    <text evidence="1">Thiol-specific peroxidase that catalyzes the reduction of hydrogen peroxide and organic hydroperoxides to water and alcohols, respectively. Plays a role in cell protection against oxidative stress by detoxifying peroxides and as sensor of hydrogen peroxide-mediated signaling events.</text>
</comment>
<keyword evidence="5" id="KW-0560">Oxidoreductase</keyword>
<keyword evidence="3" id="KW-0575">Peroxidase</keyword>
<protein>
    <recommendedName>
        <fullName evidence="2">thioredoxin-dependent peroxiredoxin</fullName>
        <ecNumber evidence="2">1.11.1.24</ecNumber>
    </recommendedName>
    <alternativeName>
        <fullName evidence="10">Bacterioferritin comigratory protein</fullName>
    </alternativeName>
    <alternativeName>
        <fullName evidence="8">Thioredoxin peroxidase</fullName>
    </alternativeName>
</protein>
<evidence type="ECO:0000259" key="12">
    <source>
        <dbReference type="PROSITE" id="PS51352"/>
    </source>
</evidence>
<evidence type="ECO:0000256" key="4">
    <source>
        <dbReference type="ARBA" id="ARBA00022862"/>
    </source>
</evidence>
<accession>A0ABZ0VIH2</accession>
<comment type="catalytic activity">
    <reaction evidence="11">
        <text>a hydroperoxide + [thioredoxin]-dithiol = an alcohol + [thioredoxin]-disulfide + H2O</text>
        <dbReference type="Rhea" id="RHEA:62620"/>
        <dbReference type="Rhea" id="RHEA-COMP:10698"/>
        <dbReference type="Rhea" id="RHEA-COMP:10700"/>
        <dbReference type="ChEBI" id="CHEBI:15377"/>
        <dbReference type="ChEBI" id="CHEBI:29950"/>
        <dbReference type="ChEBI" id="CHEBI:30879"/>
        <dbReference type="ChEBI" id="CHEBI:35924"/>
        <dbReference type="ChEBI" id="CHEBI:50058"/>
        <dbReference type="EC" id="1.11.1.24"/>
    </reaction>
</comment>
<dbReference type="InterPro" id="IPR000866">
    <property type="entry name" value="AhpC/TSA"/>
</dbReference>
<comment type="similarity">
    <text evidence="9">Belongs to the peroxiredoxin family. BCP/PrxQ subfamily.</text>
</comment>
<sequence length="227" mass="23617">MSTTSPTTIADEVTAFVPGFSEAVGPKLSAVFDGEQRDLREAGVPDGVVSVGDTLPAATVIDVRGEARDLASLLGDRPAVLVFYRGAWCPFCNITLAHYQRSLAPALDERGVALIAISPQSPDGTAAAVEKGELGYTVVSDPGNALAHELGIVTAPSAAAQEAHTELGFAVKDSNADDTPAIPFPSVIVLDPSRTVVFADIQVDYTQRTETSEILAALDALDTVRVG</sequence>
<dbReference type="RefSeq" id="WP_322411698.1">
    <property type="nucleotide sequence ID" value="NZ_CP139779.1"/>
</dbReference>
<dbReference type="PROSITE" id="PS51352">
    <property type="entry name" value="THIOREDOXIN_2"/>
    <property type="match status" value="1"/>
</dbReference>
<dbReference type="Pfam" id="PF00578">
    <property type="entry name" value="AhpC-TSA"/>
    <property type="match status" value="1"/>
</dbReference>
<evidence type="ECO:0000256" key="1">
    <source>
        <dbReference type="ARBA" id="ARBA00003330"/>
    </source>
</evidence>
<evidence type="ECO:0000256" key="9">
    <source>
        <dbReference type="ARBA" id="ARBA00038489"/>
    </source>
</evidence>
<name>A0ABZ0VIH2_9MICO</name>
<evidence type="ECO:0000256" key="8">
    <source>
        <dbReference type="ARBA" id="ARBA00032824"/>
    </source>
</evidence>
<dbReference type="SUPFAM" id="SSF52833">
    <property type="entry name" value="Thioredoxin-like"/>
    <property type="match status" value="1"/>
</dbReference>
<evidence type="ECO:0000256" key="3">
    <source>
        <dbReference type="ARBA" id="ARBA00022559"/>
    </source>
</evidence>
<dbReference type="InterPro" id="IPR036249">
    <property type="entry name" value="Thioredoxin-like_sf"/>
</dbReference>
<proteinExistence type="inferred from homology"/>
<evidence type="ECO:0000313" key="14">
    <source>
        <dbReference type="Proteomes" id="UP001324533"/>
    </source>
</evidence>
<organism evidence="13 14">
    <name type="scientific">Microbacterium invictum</name>
    <dbReference type="NCBI Taxonomy" id="515415"/>
    <lineage>
        <taxon>Bacteria</taxon>
        <taxon>Bacillati</taxon>
        <taxon>Actinomycetota</taxon>
        <taxon>Actinomycetes</taxon>
        <taxon>Micrococcales</taxon>
        <taxon>Microbacteriaceae</taxon>
        <taxon>Microbacterium</taxon>
    </lineage>
</organism>